<keyword evidence="4" id="KW-0418">Kinase</keyword>
<evidence type="ECO:0000259" key="3">
    <source>
        <dbReference type="Pfam" id="PF14417"/>
    </source>
</evidence>
<dbReference type="Proteomes" id="UP000182740">
    <property type="component" value="Unassembled WGS sequence"/>
</dbReference>
<organism evidence="4 5">
    <name type="scientific">Amycolatopsis australiensis</name>
    <dbReference type="NCBI Taxonomy" id="546364"/>
    <lineage>
        <taxon>Bacteria</taxon>
        <taxon>Bacillati</taxon>
        <taxon>Actinomycetota</taxon>
        <taxon>Actinomycetes</taxon>
        <taxon>Pseudonocardiales</taxon>
        <taxon>Pseudonocardiaceae</taxon>
        <taxon>Amycolatopsis</taxon>
    </lineage>
</organism>
<feature type="domain" description="MEDS" evidence="3">
    <location>
        <begin position="11"/>
        <end position="154"/>
    </location>
</feature>
<proteinExistence type="predicted"/>
<accession>A0A1K1RND1</accession>
<evidence type="ECO:0000256" key="1">
    <source>
        <dbReference type="ARBA" id="ARBA00022527"/>
    </source>
</evidence>
<dbReference type="PANTHER" id="PTHR35526">
    <property type="entry name" value="ANTI-SIGMA-F FACTOR RSBW-RELATED"/>
    <property type="match status" value="1"/>
</dbReference>
<dbReference type="STRING" id="546364.SAMN04489730_3642"/>
<name>A0A1K1RND1_9PSEU</name>
<keyword evidence="1" id="KW-0723">Serine/threonine-protein kinase</keyword>
<evidence type="ECO:0000259" key="2">
    <source>
        <dbReference type="Pfam" id="PF13581"/>
    </source>
</evidence>
<feature type="domain" description="Histidine kinase/HSP90-like ATPase" evidence="2">
    <location>
        <begin position="193"/>
        <end position="304"/>
    </location>
</feature>
<dbReference type="Gene3D" id="3.30.565.10">
    <property type="entry name" value="Histidine kinase-like ATPase, C-terminal domain"/>
    <property type="match status" value="1"/>
</dbReference>
<dbReference type="InterPro" id="IPR050267">
    <property type="entry name" value="Anti-sigma-factor_SerPK"/>
</dbReference>
<dbReference type="InterPro" id="IPR036890">
    <property type="entry name" value="HATPase_C_sf"/>
</dbReference>
<dbReference type="Pfam" id="PF14417">
    <property type="entry name" value="MEDS"/>
    <property type="match status" value="1"/>
</dbReference>
<dbReference type="CDD" id="cd16936">
    <property type="entry name" value="HATPase_RsbW-like"/>
    <property type="match status" value="1"/>
</dbReference>
<dbReference type="GO" id="GO:0004674">
    <property type="term" value="F:protein serine/threonine kinase activity"/>
    <property type="evidence" value="ECO:0007669"/>
    <property type="project" value="UniProtKB-KW"/>
</dbReference>
<keyword evidence="4" id="KW-0808">Transferase</keyword>
<dbReference type="Pfam" id="PF13581">
    <property type="entry name" value="HATPase_c_2"/>
    <property type="match status" value="1"/>
</dbReference>
<dbReference type="SUPFAM" id="SSF55874">
    <property type="entry name" value="ATPase domain of HSP90 chaperone/DNA topoisomerase II/histidine kinase"/>
    <property type="match status" value="1"/>
</dbReference>
<evidence type="ECO:0000313" key="4">
    <source>
        <dbReference type="EMBL" id="SFW73672.1"/>
    </source>
</evidence>
<dbReference type="EMBL" id="FPJG01000006">
    <property type="protein sequence ID" value="SFW73672.1"/>
    <property type="molecule type" value="Genomic_DNA"/>
</dbReference>
<gene>
    <name evidence="4" type="ORF">SAMN04489730_3642</name>
</gene>
<dbReference type="InterPro" id="IPR003594">
    <property type="entry name" value="HATPase_dom"/>
</dbReference>
<sequence length="308" mass="33255">MSVVDALRPFRHPALFYRGDSEYLDGVIPFLLDGLDRGEPAAVAVPGPNLLLIEKALEDRAPEVRLIDMHRAGRNPGAILPSVLLAFAGEHPGPVRIVGEPIWAGRSDVEYPACVQHEALINDAFAGRDLAVLCPYDIAALPPGVLADAERTHPEVWGPAGSFDSARFDPDGVRADFTRPLDPPATAVERGFDLGQLASLRGFAEIWAARHGLRRPRRDDFALAVAELTTNSILYGGGEGVLRLWAEDGQVVGEVTDTGTITHPLAGRVPPDATTLGGRGLLLVNRLADLVRTYWVPGRTTTRAYFHC</sequence>
<reference evidence="5" key="1">
    <citation type="submission" date="2016-11" db="EMBL/GenBank/DDBJ databases">
        <authorList>
            <person name="Varghese N."/>
            <person name="Submissions S."/>
        </authorList>
    </citation>
    <scope>NUCLEOTIDE SEQUENCE [LARGE SCALE GENOMIC DNA]</scope>
    <source>
        <strain evidence="5">DSM 44671</strain>
    </source>
</reference>
<dbReference type="PANTHER" id="PTHR35526:SF3">
    <property type="entry name" value="ANTI-SIGMA-F FACTOR RSBW"/>
    <property type="match status" value="1"/>
</dbReference>
<dbReference type="AlphaFoldDB" id="A0A1K1RND1"/>
<dbReference type="InterPro" id="IPR047718">
    <property type="entry name" value="RsbA-like_anti_sig"/>
</dbReference>
<protein>
    <submittedName>
        <fullName evidence="4">Anti-sigma regulatory factor (Ser/Thr protein kinase)</fullName>
    </submittedName>
</protein>
<keyword evidence="5" id="KW-1185">Reference proteome</keyword>
<dbReference type="NCBIfam" id="NF041045">
    <property type="entry name" value="RsbA_anti_sig"/>
    <property type="match status" value="1"/>
</dbReference>
<evidence type="ECO:0000313" key="5">
    <source>
        <dbReference type="Proteomes" id="UP000182740"/>
    </source>
</evidence>
<dbReference type="InterPro" id="IPR025847">
    <property type="entry name" value="MEDS_domain"/>
</dbReference>